<dbReference type="InterPro" id="IPR018376">
    <property type="entry name" value="Enoyl-CoA_hyd/isom_CS"/>
</dbReference>
<protein>
    <submittedName>
        <fullName evidence="3">Enoyl-CoA hydratase</fullName>
    </submittedName>
</protein>
<gene>
    <name evidence="3" type="ORF">SAMN05444159_5942</name>
</gene>
<proteinExistence type="inferred from homology"/>
<dbReference type="CDD" id="cd06558">
    <property type="entry name" value="crotonase-like"/>
    <property type="match status" value="1"/>
</dbReference>
<evidence type="ECO:0000256" key="1">
    <source>
        <dbReference type="ARBA" id="ARBA00005254"/>
    </source>
</evidence>
<dbReference type="GO" id="GO:0003824">
    <property type="term" value="F:catalytic activity"/>
    <property type="evidence" value="ECO:0007669"/>
    <property type="project" value="InterPro"/>
</dbReference>
<dbReference type="EMBL" id="LT670844">
    <property type="protein sequence ID" value="SHL45544.1"/>
    <property type="molecule type" value="Genomic_DNA"/>
</dbReference>
<dbReference type="Gene3D" id="3.90.226.10">
    <property type="entry name" value="2-enoyl-CoA Hydratase, Chain A, domain 1"/>
    <property type="match status" value="1"/>
</dbReference>
<accession>A0A1M7AS43</accession>
<dbReference type="GO" id="GO:0006635">
    <property type="term" value="P:fatty acid beta-oxidation"/>
    <property type="evidence" value="ECO:0007669"/>
    <property type="project" value="TreeGrafter"/>
</dbReference>
<sequence>MILVEEQSDVVVISLARPPVNALDLPMIEQLESTFERLAKAVPPTGVVLTGAGSAFSGGVDTKAFVSYGREERHRMVLAITRMTAAILSLSCPLVAAVNGHALGGGFVLMLCCDYRLVADDGALRLGLTEARAGVPFPAGPVAIMKHEISMGLLRQMTLSSRVVSPQDLAQHGLVDALASKEHIVEKAVAAARELASQPAFAVVKKQVRGSLAAEVQALAVAATDPFLGSFG</sequence>
<dbReference type="PANTHER" id="PTHR11941:SF54">
    <property type="entry name" value="ENOYL-COA HYDRATASE, MITOCHONDRIAL"/>
    <property type="match status" value="1"/>
</dbReference>
<dbReference type="PROSITE" id="PS00166">
    <property type="entry name" value="ENOYL_COA_HYDRATASE"/>
    <property type="match status" value="1"/>
</dbReference>
<dbReference type="Proteomes" id="UP000189935">
    <property type="component" value="Chromosome I"/>
</dbReference>
<evidence type="ECO:0000256" key="2">
    <source>
        <dbReference type="RuleBase" id="RU003707"/>
    </source>
</evidence>
<evidence type="ECO:0000313" key="3">
    <source>
        <dbReference type="EMBL" id="SHL45544.1"/>
    </source>
</evidence>
<dbReference type="AlphaFoldDB" id="A0A1M7AS43"/>
<dbReference type="InterPro" id="IPR029045">
    <property type="entry name" value="ClpP/crotonase-like_dom_sf"/>
</dbReference>
<organism evidence="3 4">
    <name type="scientific">Bradyrhizobium lablabi</name>
    <dbReference type="NCBI Taxonomy" id="722472"/>
    <lineage>
        <taxon>Bacteria</taxon>
        <taxon>Pseudomonadati</taxon>
        <taxon>Pseudomonadota</taxon>
        <taxon>Alphaproteobacteria</taxon>
        <taxon>Hyphomicrobiales</taxon>
        <taxon>Nitrobacteraceae</taxon>
        <taxon>Bradyrhizobium</taxon>
    </lineage>
</organism>
<dbReference type="InterPro" id="IPR001753">
    <property type="entry name" value="Enoyl-CoA_hydra/iso"/>
</dbReference>
<reference evidence="3 4" key="1">
    <citation type="submission" date="2016-11" db="EMBL/GenBank/DDBJ databases">
        <authorList>
            <person name="Jaros S."/>
            <person name="Januszkiewicz K."/>
            <person name="Wedrychowicz H."/>
        </authorList>
    </citation>
    <scope>NUCLEOTIDE SEQUENCE [LARGE SCALE GENOMIC DNA]</scope>
    <source>
        <strain evidence="3 4">GAS499</strain>
    </source>
</reference>
<comment type="similarity">
    <text evidence="1 2">Belongs to the enoyl-CoA hydratase/isomerase family.</text>
</comment>
<dbReference type="SUPFAM" id="SSF52096">
    <property type="entry name" value="ClpP/crotonase"/>
    <property type="match status" value="1"/>
</dbReference>
<dbReference type="Pfam" id="PF00378">
    <property type="entry name" value="ECH_1"/>
    <property type="match status" value="1"/>
</dbReference>
<name>A0A1M7AS43_9BRAD</name>
<dbReference type="PANTHER" id="PTHR11941">
    <property type="entry name" value="ENOYL-COA HYDRATASE-RELATED"/>
    <property type="match status" value="1"/>
</dbReference>
<evidence type="ECO:0000313" key="4">
    <source>
        <dbReference type="Proteomes" id="UP000189935"/>
    </source>
</evidence>